<sequence length="83" mass="9219">MPTAYFTRLRNPLSNDSLAEDSSLLVPSCRSTNNIIGGRWFVRRAGQFDCKRFITNRAGVDLRSRLVVRSVSSIGCSVIPCPD</sequence>
<name>A0A3R7DDZ5_CLOSI</name>
<reference evidence="1 2" key="2">
    <citation type="journal article" date="2021" name="Genomics">
        <title>High-quality reference genome for Clonorchis sinensis.</title>
        <authorList>
            <person name="Young N.D."/>
            <person name="Stroehlein A.J."/>
            <person name="Kinkar L."/>
            <person name="Wang T."/>
            <person name="Sohn W.M."/>
            <person name="Chang B.C.H."/>
            <person name="Kaur P."/>
            <person name="Weisz D."/>
            <person name="Dudchenko O."/>
            <person name="Aiden E.L."/>
            <person name="Korhonen P.K."/>
            <person name="Gasser R.B."/>
        </authorList>
    </citation>
    <scope>NUCLEOTIDE SEQUENCE [LARGE SCALE GENOMIC DNA]</scope>
    <source>
        <strain evidence="1">Cs-k2</strain>
    </source>
</reference>
<organism evidence="1 2">
    <name type="scientific">Clonorchis sinensis</name>
    <name type="common">Chinese liver fluke</name>
    <dbReference type="NCBI Taxonomy" id="79923"/>
    <lineage>
        <taxon>Eukaryota</taxon>
        <taxon>Metazoa</taxon>
        <taxon>Spiralia</taxon>
        <taxon>Lophotrochozoa</taxon>
        <taxon>Platyhelminthes</taxon>
        <taxon>Trematoda</taxon>
        <taxon>Digenea</taxon>
        <taxon>Opisthorchiida</taxon>
        <taxon>Opisthorchiata</taxon>
        <taxon>Opisthorchiidae</taxon>
        <taxon>Clonorchis</taxon>
    </lineage>
</organism>
<protein>
    <submittedName>
        <fullName evidence="1">Uncharacterized protein</fullName>
    </submittedName>
</protein>
<reference evidence="1 2" key="1">
    <citation type="journal article" date="2018" name="Biotechnol. Adv.">
        <title>Improved genomic resources and new bioinformatic workflow for the carcinogenic parasite Clonorchis sinensis: Biotechnological implications.</title>
        <authorList>
            <person name="Wang D."/>
            <person name="Korhonen P.K."/>
            <person name="Gasser R.B."/>
            <person name="Young N.D."/>
        </authorList>
    </citation>
    <scope>NUCLEOTIDE SEQUENCE [LARGE SCALE GENOMIC DNA]</scope>
    <source>
        <strain evidence="1">Cs-k2</strain>
    </source>
</reference>
<keyword evidence="2" id="KW-1185">Reference proteome</keyword>
<evidence type="ECO:0000313" key="2">
    <source>
        <dbReference type="Proteomes" id="UP000286415"/>
    </source>
</evidence>
<dbReference type="Proteomes" id="UP000286415">
    <property type="component" value="Unassembled WGS sequence"/>
</dbReference>
<dbReference type="AlphaFoldDB" id="A0A3R7DDZ5"/>
<proteinExistence type="predicted"/>
<accession>A0A3R7DDZ5</accession>
<dbReference type="InParanoid" id="A0A3R7DDZ5"/>
<dbReference type="EMBL" id="NIRI02000056">
    <property type="protein sequence ID" value="KAG5446636.1"/>
    <property type="molecule type" value="Genomic_DNA"/>
</dbReference>
<comment type="caution">
    <text evidence="1">The sequence shown here is derived from an EMBL/GenBank/DDBJ whole genome shotgun (WGS) entry which is preliminary data.</text>
</comment>
<gene>
    <name evidence="1" type="ORF">CSKR_108292</name>
</gene>
<evidence type="ECO:0000313" key="1">
    <source>
        <dbReference type="EMBL" id="KAG5446636.1"/>
    </source>
</evidence>